<proteinExistence type="predicted"/>
<dbReference type="SUPFAM" id="SSF51905">
    <property type="entry name" value="FAD/NAD(P)-binding domain"/>
    <property type="match status" value="1"/>
</dbReference>
<dbReference type="InterPro" id="IPR002938">
    <property type="entry name" value="FAD-bd"/>
</dbReference>
<organism evidence="6 7">
    <name type="scientific">Paramarasmius palmivorus</name>
    <dbReference type="NCBI Taxonomy" id="297713"/>
    <lineage>
        <taxon>Eukaryota</taxon>
        <taxon>Fungi</taxon>
        <taxon>Dikarya</taxon>
        <taxon>Basidiomycota</taxon>
        <taxon>Agaricomycotina</taxon>
        <taxon>Agaricomycetes</taxon>
        <taxon>Agaricomycetidae</taxon>
        <taxon>Agaricales</taxon>
        <taxon>Marasmiineae</taxon>
        <taxon>Marasmiaceae</taxon>
        <taxon>Paramarasmius</taxon>
    </lineage>
</organism>
<dbReference type="EMBL" id="JAYKXP010000002">
    <property type="protein sequence ID" value="KAK7060909.1"/>
    <property type="molecule type" value="Genomic_DNA"/>
</dbReference>
<dbReference type="InterPro" id="IPR036188">
    <property type="entry name" value="FAD/NAD-bd_sf"/>
</dbReference>
<dbReference type="PANTHER" id="PTHR43004:SF19">
    <property type="entry name" value="BINDING MONOOXYGENASE, PUTATIVE (JCVI)-RELATED"/>
    <property type="match status" value="1"/>
</dbReference>
<dbReference type="GO" id="GO:0071949">
    <property type="term" value="F:FAD binding"/>
    <property type="evidence" value="ECO:0007669"/>
    <property type="project" value="InterPro"/>
</dbReference>
<dbReference type="GO" id="GO:0016709">
    <property type="term" value="F:oxidoreductase activity, acting on paired donors, with incorporation or reduction of molecular oxygen, NAD(P)H as one donor, and incorporation of one atom of oxygen"/>
    <property type="evidence" value="ECO:0007669"/>
    <property type="project" value="UniProtKB-ARBA"/>
</dbReference>
<dbReference type="Gene3D" id="3.30.70.2450">
    <property type="match status" value="1"/>
</dbReference>
<dbReference type="Gene3D" id="3.50.50.60">
    <property type="entry name" value="FAD/NAD(P)-binding domain"/>
    <property type="match status" value="1"/>
</dbReference>
<comment type="cofactor">
    <cofactor evidence="1">
        <name>FAD</name>
        <dbReference type="ChEBI" id="CHEBI:57692"/>
    </cofactor>
</comment>
<comment type="caution">
    <text evidence="6">The sequence shown here is derived from an EMBL/GenBank/DDBJ whole genome shotgun (WGS) entry which is preliminary data.</text>
</comment>
<evidence type="ECO:0000256" key="2">
    <source>
        <dbReference type="ARBA" id="ARBA00022630"/>
    </source>
</evidence>
<keyword evidence="7" id="KW-1185">Reference proteome</keyword>
<dbReference type="InterPro" id="IPR050641">
    <property type="entry name" value="RIFMO-like"/>
</dbReference>
<feature type="domain" description="FAD-binding" evidence="5">
    <location>
        <begin position="13"/>
        <end position="376"/>
    </location>
</feature>
<dbReference type="PRINTS" id="PR00420">
    <property type="entry name" value="RNGMNOXGNASE"/>
</dbReference>
<protein>
    <recommendedName>
        <fullName evidence="5">FAD-binding domain-containing protein</fullName>
    </recommendedName>
</protein>
<evidence type="ECO:0000259" key="5">
    <source>
        <dbReference type="Pfam" id="PF01494"/>
    </source>
</evidence>
<evidence type="ECO:0000256" key="1">
    <source>
        <dbReference type="ARBA" id="ARBA00001974"/>
    </source>
</evidence>
<evidence type="ECO:0000313" key="7">
    <source>
        <dbReference type="Proteomes" id="UP001383192"/>
    </source>
</evidence>
<evidence type="ECO:0000256" key="3">
    <source>
        <dbReference type="ARBA" id="ARBA00022827"/>
    </source>
</evidence>
<accession>A0AAW0E8R4</accession>
<evidence type="ECO:0000313" key="6">
    <source>
        <dbReference type="EMBL" id="KAK7060909.1"/>
    </source>
</evidence>
<dbReference type="AlphaFoldDB" id="A0AAW0E8R4"/>
<keyword evidence="3" id="KW-0274">FAD</keyword>
<evidence type="ECO:0000256" key="4">
    <source>
        <dbReference type="ARBA" id="ARBA00023002"/>
    </source>
</evidence>
<dbReference type="PANTHER" id="PTHR43004">
    <property type="entry name" value="TRK SYSTEM POTASSIUM UPTAKE PROTEIN"/>
    <property type="match status" value="1"/>
</dbReference>
<keyword evidence="2" id="KW-0285">Flavoprotein</keyword>
<dbReference type="Pfam" id="PF01494">
    <property type="entry name" value="FAD_binding_3"/>
    <property type="match status" value="1"/>
</dbReference>
<reference evidence="6 7" key="1">
    <citation type="submission" date="2024-01" db="EMBL/GenBank/DDBJ databases">
        <title>A draft genome for a cacao thread blight-causing isolate of Paramarasmius palmivorus.</title>
        <authorList>
            <person name="Baruah I.K."/>
            <person name="Bukari Y."/>
            <person name="Amoako-Attah I."/>
            <person name="Meinhardt L.W."/>
            <person name="Bailey B.A."/>
            <person name="Cohen S.P."/>
        </authorList>
    </citation>
    <scope>NUCLEOTIDE SEQUENCE [LARGE SCALE GENOMIC DNA]</scope>
    <source>
        <strain evidence="6 7">GH-12</strain>
    </source>
</reference>
<dbReference type="Proteomes" id="UP001383192">
    <property type="component" value="Unassembled WGS sequence"/>
</dbReference>
<keyword evidence="4" id="KW-0560">Oxidoreductase</keyword>
<sequence length="586" mass="64388">MVVPTSSTSARPEVLVVGAGPSGLMAALSLTRNNMRVRIIEKSPTHRIGQRGAGITPRSQELLKALGVIDKIMGEAIPTPMLKMHDLHGGLHSGKIFEITPYTESTSSIPYPNIMCLGQNNLERILRNELEEAYGVTVELGTELVTLTQHADYVSTKILKNGVTENIDYSWVIGADGARGIIRKQLGIPFTGETSNVDNICVGDVIIEGLDHQFWHMWGDAATTLISLRPTETPPLFNFIISGQDVDREGFISTEGLLQRFLAEKLSAPELRFGALPWISTYRPNIRMVDTMGTGRVHLVGGKLESSTPSDITDRPTIDSAHVHSFTGAQGMNTGIQDSFSLGWRLALVHHGLASPSLLATYGEERLPVIKEMLSQTTNLLNKNLRGQAKPSGWRREGNLLQLGINCRWSSIVVDQSIEDSHLQDVKDVNPIDSYGRTDGDMTVRAGDRAPDVSGLRLLHAKFPTSRPRTDPHRLTDVLNGTHHVVVLFSSDIERCTATLALLASYPEDVIRSAVIVRDGEILPPGSQDPDFIFEDAEEYAYATYDLENQCDVIVIRPDGILGGVLKDDKGLMQYFDRILNGSQTR</sequence>
<name>A0AAW0E8R4_9AGAR</name>
<gene>
    <name evidence="6" type="ORF">VNI00_000642</name>
</gene>